<dbReference type="PROSITE" id="PS51155">
    <property type="entry name" value="CHIT_BIND_RR_2"/>
    <property type="match status" value="1"/>
</dbReference>
<proteinExistence type="predicted"/>
<sequence length="176" mass="18860">HCAVSCRLILSVSVIPLTLFSLPIRKMISCAAVLMLVGCALARPQLQAGYTTPIPIVSESRNGPNLDGSYDWSYQTGNGIQAQENGYVKNFGQGEPNEIQVAQGGYSYTAPNGEVVQIQYVADENGFVPQGSHIPTPPPVPAAIQRALDFIASQPQKYDDNGNLIGGAAPQRYGRR</sequence>
<gene>
    <name evidence="3" type="primary">CUD8</name>
    <name evidence="3" type="ORF">CM83_37242</name>
</gene>
<organism evidence="3">
    <name type="scientific">Lygus hesperus</name>
    <name type="common">Western plant bug</name>
    <dbReference type="NCBI Taxonomy" id="30085"/>
    <lineage>
        <taxon>Eukaryota</taxon>
        <taxon>Metazoa</taxon>
        <taxon>Ecdysozoa</taxon>
        <taxon>Arthropoda</taxon>
        <taxon>Hexapoda</taxon>
        <taxon>Insecta</taxon>
        <taxon>Pterygota</taxon>
        <taxon>Neoptera</taxon>
        <taxon>Paraneoptera</taxon>
        <taxon>Hemiptera</taxon>
        <taxon>Heteroptera</taxon>
        <taxon>Panheteroptera</taxon>
        <taxon>Cimicomorpha</taxon>
        <taxon>Miridae</taxon>
        <taxon>Mirini</taxon>
        <taxon>Lygus</taxon>
    </lineage>
</organism>
<dbReference type="PANTHER" id="PTHR10380">
    <property type="entry name" value="CUTICLE PROTEIN"/>
    <property type="match status" value="1"/>
</dbReference>
<dbReference type="GO" id="GO:0062129">
    <property type="term" value="C:chitin-based extracellular matrix"/>
    <property type="evidence" value="ECO:0007669"/>
    <property type="project" value="TreeGrafter"/>
</dbReference>
<name>A0A0A9XU59_LYGHE</name>
<keyword evidence="1 2" id="KW-0193">Cuticle</keyword>
<accession>A0A0A9XU59</accession>
<dbReference type="PRINTS" id="PR00947">
    <property type="entry name" value="CUTICLE"/>
</dbReference>
<reference evidence="3" key="1">
    <citation type="journal article" date="2014" name="PLoS ONE">
        <title>Transcriptome-Based Identification of ABC Transporters in the Western Tarnished Plant Bug Lygus hesperus.</title>
        <authorList>
            <person name="Hull J.J."/>
            <person name="Chaney K."/>
            <person name="Geib S.M."/>
            <person name="Fabrick J.A."/>
            <person name="Brent C.S."/>
            <person name="Walsh D."/>
            <person name="Lavine L.C."/>
        </authorList>
    </citation>
    <scope>NUCLEOTIDE SEQUENCE</scope>
</reference>
<feature type="non-terminal residue" evidence="3">
    <location>
        <position position="1"/>
    </location>
</feature>
<dbReference type="AlphaFoldDB" id="A0A0A9XU59"/>
<dbReference type="EMBL" id="GBHO01020110">
    <property type="protein sequence ID" value="JAG23494.1"/>
    <property type="molecule type" value="Transcribed_RNA"/>
</dbReference>
<dbReference type="InterPro" id="IPR050468">
    <property type="entry name" value="Cuticle_Struct_Prot"/>
</dbReference>
<dbReference type="GO" id="GO:0008010">
    <property type="term" value="F:structural constituent of chitin-based larval cuticle"/>
    <property type="evidence" value="ECO:0007669"/>
    <property type="project" value="TreeGrafter"/>
</dbReference>
<dbReference type="InterPro" id="IPR000618">
    <property type="entry name" value="Insect_cuticle"/>
</dbReference>
<reference evidence="3" key="2">
    <citation type="submission" date="2014-07" db="EMBL/GenBank/DDBJ databases">
        <authorList>
            <person name="Hull J."/>
        </authorList>
    </citation>
    <scope>NUCLEOTIDE SEQUENCE</scope>
</reference>
<protein>
    <submittedName>
        <fullName evidence="3">Endocuticle structural glycoprotein SgAbd-8</fullName>
    </submittedName>
</protein>
<evidence type="ECO:0000256" key="1">
    <source>
        <dbReference type="ARBA" id="ARBA00022460"/>
    </source>
</evidence>
<dbReference type="PROSITE" id="PS00233">
    <property type="entry name" value="CHIT_BIND_RR_1"/>
    <property type="match status" value="1"/>
</dbReference>
<dbReference type="Pfam" id="PF00379">
    <property type="entry name" value="Chitin_bind_4"/>
    <property type="match status" value="1"/>
</dbReference>
<evidence type="ECO:0000313" key="3">
    <source>
        <dbReference type="EMBL" id="JAG23494.1"/>
    </source>
</evidence>
<dbReference type="PANTHER" id="PTHR10380:SF241">
    <property type="entry name" value="CUTICULAR PROTEIN 47EG-RELATED"/>
    <property type="match status" value="1"/>
</dbReference>
<dbReference type="InterPro" id="IPR031311">
    <property type="entry name" value="CHIT_BIND_RR_consensus"/>
</dbReference>
<evidence type="ECO:0000256" key="2">
    <source>
        <dbReference type="PROSITE-ProRule" id="PRU00497"/>
    </source>
</evidence>